<dbReference type="AlphaFoldDB" id="I7LVI4"/>
<protein>
    <submittedName>
        <fullName evidence="1">Uncharacterized protein</fullName>
    </submittedName>
</protein>
<proteinExistence type="predicted"/>
<evidence type="ECO:0000313" key="1">
    <source>
        <dbReference type="EMBL" id="EAR98293.1"/>
    </source>
</evidence>
<name>I7LVI4_TETTS</name>
<dbReference type="HOGENOM" id="CLU_673531_0_0_1"/>
<evidence type="ECO:0000313" key="2">
    <source>
        <dbReference type="Proteomes" id="UP000009168"/>
    </source>
</evidence>
<dbReference type="GeneID" id="7839620"/>
<accession>I7LVI4</accession>
<reference evidence="2" key="1">
    <citation type="journal article" date="2006" name="PLoS Biol.">
        <title>Macronuclear genome sequence of the ciliate Tetrahymena thermophila, a model eukaryote.</title>
        <authorList>
            <person name="Eisen J.A."/>
            <person name="Coyne R.S."/>
            <person name="Wu M."/>
            <person name="Wu D."/>
            <person name="Thiagarajan M."/>
            <person name="Wortman J.R."/>
            <person name="Badger J.H."/>
            <person name="Ren Q."/>
            <person name="Amedeo P."/>
            <person name="Jones K.M."/>
            <person name="Tallon L.J."/>
            <person name="Delcher A.L."/>
            <person name="Salzberg S.L."/>
            <person name="Silva J.C."/>
            <person name="Haas B.J."/>
            <person name="Majoros W.H."/>
            <person name="Farzad M."/>
            <person name="Carlton J.M."/>
            <person name="Smith R.K. Jr."/>
            <person name="Garg J."/>
            <person name="Pearlman R.E."/>
            <person name="Karrer K.M."/>
            <person name="Sun L."/>
            <person name="Manning G."/>
            <person name="Elde N.C."/>
            <person name="Turkewitz A.P."/>
            <person name="Asai D.J."/>
            <person name="Wilkes D.E."/>
            <person name="Wang Y."/>
            <person name="Cai H."/>
            <person name="Collins K."/>
            <person name="Stewart B.A."/>
            <person name="Lee S.R."/>
            <person name="Wilamowska K."/>
            <person name="Weinberg Z."/>
            <person name="Ruzzo W.L."/>
            <person name="Wloga D."/>
            <person name="Gaertig J."/>
            <person name="Frankel J."/>
            <person name="Tsao C.-C."/>
            <person name="Gorovsky M.A."/>
            <person name="Keeling P.J."/>
            <person name="Waller R.F."/>
            <person name="Patron N.J."/>
            <person name="Cherry J.M."/>
            <person name="Stover N.A."/>
            <person name="Krieger C.J."/>
            <person name="del Toro C."/>
            <person name="Ryder H.F."/>
            <person name="Williamson S.C."/>
            <person name="Barbeau R.A."/>
            <person name="Hamilton E.P."/>
            <person name="Orias E."/>
        </authorList>
    </citation>
    <scope>NUCLEOTIDE SEQUENCE [LARGE SCALE GENOMIC DNA]</scope>
    <source>
        <strain evidence="2">SB210</strain>
    </source>
</reference>
<dbReference type="EMBL" id="GG662651">
    <property type="protein sequence ID" value="EAR98293.1"/>
    <property type="molecule type" value="Genomic_DNA"/>
</dbReference>
<sequence>MDRVDKDCVIGSAETCGQKQTKKLMCLLHKSEEISFLNLVAGVEASNRFQCIECQYEQNSKNQKINFLPIKKIETAQIDDVFISRLYNWPIISDESQNKFQFLEQLCAQATNSLEEVVRVVDNMIKEYTQVLEEYKKSSIIFYNDFIQQAQKVIIELSDIDSLQKIKDIIFDGSNENLMEISVKIDEIIQNRYKNQDNFSQQIFDAHNMYSSQFKKHDDFGINLSFRHEKLIQFVQQFTKSKKVFQKPEIHLTKSTGRDSHKLDIKTQQNEIVIQKLTDYYAWCYSSSTLDNHETYEMEFFFDNEPQNYIMVGLIPDDHKDTQPPGSGQSHFCKIFGDNNSFYCGNLVKGDLIEKTVKEEEIIKMRVCIEKNELIFYDEYGNINSLHQQYNLEEFSKYRICIQFGQRSKNTIRIFKFATVFEENINLN</sequence>
<dbReference type="InParanoid" id="I7LVI4"/>
<gene>
    <name evidence="1" type="ORF">TTHERM_00285240</name>
</gene>
<dbReference type="Proteomes" id="UP000009168">
    <property type="component" value="Unassembled WGS sequence"/>
</dbReference>
<organism evidence="1 2">
    <name type="scientific">Tetrahymena thermophila (strain SB210)</name>
    <dbReference type="NCBI Taxonomy" id="312017"/>
    <lineage>
        <taxon>Eukaryota</taxon>
        <taxon>Sar</taxon>
        <taxon>Alveolata</taxon>
        <taxon>Ciliophora</taxon>
        <taxon>Intramacronucleata</taxon>
        <taxon>Oligohymenophorea</taxon>
        <taxon>Hymenostomatida</taxon>
        <taxon>Tetrahymenina</taxon>
        <taxon>Tetrahymenidae</taxon>
        <taxon>Tetrahymena</taxon>
    </lineage>
</organism>
<dbReference type="KEGG" id="tet:TTHERM_00285240"/>
<dbReference type="RefSeq" id="XP_001018538.1">
    <property type="nucleotide sequence ID" value="XM_001018538.3"/>
</dbReference>
<keyword evidence="2" id="KW-1185">Reference proteome</keyword>